<protein>
    <submittedName>
        <fullName evidence="1">Uncharacterized protein</fullName>
    </submittedName>
</protein>
<name>A0A814S9P8_9BILA</name>
<dbReference type="Proteomes" id="UP000663879">
    <property type="component" value="Unassembled WGS sequence"/>
</dbReference>
<dbReference type="AlphaFoldDB" id="A0A814S9P8"/>
<organism evidence="1 2">
    <name type="scientific">Brachionus calyciflorus</name>
    <dbReference type="NCBI Taxonomy" id="104777"/>
    <lineage>
        <taxon>Eukaryota</taxon>
        <taxon>Metazoa</taxon>
        <taxon>Spiralia</taxon>
        <taxon>Gnathifera</taxon>
        <taxon>Rotifera</taxon>
        <taxon>Eurotatoria</taxon>
        <taxon>Monogononta</taxon>
        <taxon>Pseudotrocha</taxon>
        <taxon>Ploima</taxon>
        <taxon>Brachionidae</taxon>
        <taxon>Brachionus</taxon>
    </lineage>
</organism>
<keyword evidence="2" id="KW-1185">Reference proteome</keyword>
<sequence>TDRIKAACALLLANNDPKKAVNILNLIKGST</sequence>
<evidence type="ECO:0000313" key="2">
    <source>
        <dbReference type="Proteomes" id="UP000663879"/>
    </source>
</evidence>
<accession>A0A814S9P8</accession>
<dbReference type="EMBL" id="CAJNOC010011009">
    <property type="protein sequence ID" value="CAF1145087.1"/>
    <property type="molecule type" value="Genomic_DNA"/>
</dbReference>
<proteinExistence type="predicted"/>
<reference evidence="1" key="1">
    <citation type="submission" date="2021-02" db="EMBL/GenBank/DDBJ databases">
        <authorList>
            <person name="Nowell W R."/>
        </authorList>
    </citation>
    <scope>NUCLEOTIDE SEQUENCE</scope>
    <source>
        <strain evidence="1">Ploen Becks lab</strain>
    </source>
</reference>
<feature type="non-terminal residue" evidence="1">
    <location>
        <position position="1"/>
    </location>
</feature>
<evidence type="ECO:0000313" key="1">
    <source>
        <dbReference type="EMBL" id="CAF1145087.1"/>
    </source>
</evidence>
<gene>
    <name evidence="1" type="ORF">OXX778_LOCUS23064</name>
</gene>
<comment type="caution">
    <text evidence="1">The sequence shown here is derived from an EMBL/GenBank/DDBJ whole genome shotgun (WGS) entry which is preliminary data.</text>
</comment>